<accession>A0AAV0IP06</accession>
<evidence type="ECO:0000313" key="1">
    <source>
        <dbReference type="EMBL" id="CAI0398809.1"/>
    </source>
</evidence>
<dbReference type="AlphaFoldDB" id="A0AAV0IP06"/>
<organism evidence="1 2">
    <name type="scientific">Linum tenue</name>
    <dbReference type="NCBI Taxonomy" id="586396"/>
    <lineage>
        <taxon>Eukaryota</taxon>
        <taxon>Viridiplantae</taxon>
        <taxon>Streptophyta</taxon>
        <taxon>Embryophyta</taxon>
        <taxon>Tracheophyta</taxon>
        <taxon>Spermatophyta</taxon>
        <taxon>Magnoliopsida</taxon>
        <taxon>eudicotyledons</taxon>
        <taxon>Gunneridae</taxon>
        <taxon>Pentapetalae</taxon>
        <taxon>rosids</taxon>
        <taxon>fabids</taxon>
        <taxon>Malpighiales</taxon>
        <taxon>Linaceae</taxon>
        <taxon>Linum</taxon>
    </lineage>
</organism>
<dbReference type="EMBL" id="CAMGYJ010000004">
    <property type="protein sequence ID" value="CAI0398809.1"/>
    <property type="molecule type" value="Genomic_DNA"/>
</dbReference>
<dbReference type="Proteomes" id="UP001154282">
    <property type="component" value="Unassembled WGS sequence"/>
</dbReference>
<protein>
    <submittedName>
        <fullName evidence="1">Uncharacterized protein</fullName>
    </submittedName>
</protein>
<proteinExistence type="predicted"/>
<reference evidence="1" key="1">
    <citation type="submission" date="2022-08" db="EMBL/GenBank/DDBJ databases">
        <authorList>
            <person name="Gutierrez-Valencia J."/>
        </authorList>
    </citation>
    <scope>NUCLEOTIDE SEQUENCE</scope>
</reference>
<evidence type="ECO:0000313" key="2">
    <source>
        <dbReference type="Proteomes" id="UP001154282"/>
    </source>
</evidence>
<name>A0AAV0IP06_9ROSI</name>
<sequence length="71" mass="7765">MYEIAAPANEELTHLVLAQSSSHRAAGMQQRGSSSIWELTSITKTPKILVSNNLGFIATIMSTLDYQKAKN</sequence>
<keyword evidence="2" id="KW-1185">Reference proteome</keyword>
<comment type="caution">
    <text evidence="1">The sequence shown here is derived from an EMBL/GenBank/DDBJ whole genome shotgun (WGS) entry which is preliminary data.</text>
</comment>
<feature type="non-terminal residue" evidence="1">
    <location>
        <position position="71"/>
    </location>
</feature>
<gene>
    <name evidence="1" type="ORF">LITE_LOCUS10044</name>
</gene>